<accession>A0A438D6P6</accession>
<dbReference type="EMBL" id="QGNW01001769">
    <property type="protein sequence ID" value="RVW31123.1"/>
    <property type="molecule type" value="Genomic_DNA"/>
</dbReference>
<dbReference type="Proteomes" id="UP000288805">
    <property type="component" value="Unassembled WGS sequence"/>
</dbReference>
<comment type="caution">
    <text evidence="1">The sequence shown here is derived from an EMBL/GenBank/DDBJ whole genome shotgun (WGS) entry which is preliminary data.</text>
</comment>
<protein>
    <submittedName>
        <fullName evidence="1">Putative mitochondrial protein</fullName>
    </submittedName>
</protein>
<organism evidence="1 2">
    <name type="scientific">Vitis vinifera</name>
    <name type="common">Grape</name>
    <dbReference type="NCBI Taxonomy" id="29760"/>
    <lineage>
        <taxon>Eukaryota</taxon>
        <taxon>Viridiplantae</taxon>
        <taxon>Streptophyta</taxon>
        <taxon>Embryophyta</taxon>
        <taxon>Tracheophyta</taxon>
        <taxon>Spermatophyta</taxon>
        <taxon>Magnoliopsida</taxon>
        <taxon>eudicotyledons</taxon>
        <taxon>Gunneridae</taxon>
        <taxon>Pentapetalae</taxon>
        <taxon>rosids</taxon>
        <taxon>Vitales</taxon>
        <taxon>Vitaceae</taxon>
        <taxon>Viteae</taxon>
        <taxon>Vitis</taxon>
    </lineage>
</organism>
<proteinExistence type="predicted"/>
<reference evidence="1 2" key="1">
    <citation type="journal article" date="2018" name="PLoS Genet.">
        <title>Population sequencing reveals clonal diversity and ancestral inbreeding in the grapevine cultivar Chardonnay.</title>
        <authorList>
            <person name="Roach M.J."/>
            <person name="Johnson D.L."/>
            <person name="Bohlmann J."/>
            <person name="van Vuuren H.J."/>
            <person name="Jones S.J."/>
            <person name="Pretorius I.S."/>
            <person name="Schmidt S.A."/>
            <person name="Borneman A.R."/>
        </authorList>
    </citation>
    <scope>NUCLEOTIDE SEQUENCE [LARGE SCALE GENOMIC DNA]</scope>
    <source>
        <strain evidence="2">cv. Chardonnay</strain>
        <tissue evidence="1">Leaf</tissue>
    </source>
</reference>
<evidence type="ECO:0000313" key="2">
    <source>
        <dbReference type="Proteomes" id="UP000288805"/>
    </source>
</evidence>
<name>A0A438D6P6_VITVI</name>
<gene>
    <name evidence="1" type="primary">AtMg00820_117</name>
    <name evidence="1" type="ORF">CK203_117310</name>
</gene>
<dbReference type="AlphaFoldDB" id="A0A438D6P6"/>
<evidence type="ECO:0000313" key="1">
    <source>
        <dbReference type="EMBL" id="RVW31123.1"/>
    </source>
</evidence>
<sequence>MLIGAGEQHKGLYFLKGVAPIRAYKTTSIASYELRHRRIGHHLFYWMVRHHMRSYTDKPPLISTFELLGVCAMPMTKISIKTNLLVGAENVFLLDIHLERKMMRACICTMTWRSNRLLSSNVEHEIDVEMGHNMEMDTDGNTEVGDRGAPTCQTYAITTGCEPSTYAEAIKDECWREAMRKEIQALEDNETWTVEDLPPEKKAIRSKWVYKIKYNSDGSIERCKARLVIL</sequence>